<feature type="domain" description="Histidine kinase/HSP90-like ATPase" evidence="2">
    <location>
        <begin position="39"/>
        <end position="145"/>
    </location>
</feature>
<dbReference type="GO" id="GO:0005524">
    <property type="term" value="F:ATP binding"/>
    <property type="evidence" value="ECO:0007669"/>
    <property type="project" value="UniProtKB-KW"/>
</dbReference>
<gene>
    <name evidence="3" type="ORF">G3I70_34905</name>
</gene>
<dbReference type="EMBL" id="JAAGLI010000941">
    <property type="protein sequence ID" value="NEA27649.1"/>
    <property type="molecule type" value="Genomic_DNA"/>
</dbReference>
<reference evidence="3 4" key="1">
    <citation type="submission" date="2020-01" db="EMBL/GenBank/DDBJ databases">
        <title>Insect and environment-associated Actinomycetes.</title>
        <authorList>
            <person name="Currrie C."/>
            <person name="Chevrette M."/>
            <person name="Carlson C."/>
            <person name="Stubbendieck R."/>
            <person name="Wendt-Pienkowski E."/>
        </authorList>
    </citation>
    <scope>NUCLEOTIDE SEQUENCE [LARGE SCALE GENOMIC DNA]</scope>
    <source>
        <strain evidence="3 4">SID10258</strain>
    </source>
</reference>
<dbReference type="CDD" id="cd16936">
    <property type="entry name" value="HATPase_RsbW-like"/>
    <property type="match status" value="1"/>
</dbReference>
<dbReference type="InterPro" id="IPR036890">
    <property type="entry name" value="HATPase_C_sf"/>
</dbReference>
<dbReference type="RefSeq" id="WP_163062236.1">
    <property type="nucleotide sequence ID" value="NZ_JAAGLI010000941.1"/>
</dbReference>
<evidence type="ECO:0000313" key="3">
    <source>
        <dbReference type="EMBL" id="NEA27649.1"/>
    </source>
</evidence>
<dbReference type="Pfam" id="PF13581">
    <property type="entry name" value="HATPase_c_2"/>
    <property type="match status" value="1"/>
</dbReference>
<evidence type="ECO:0000313" key="4">
    <source>
        <dbReference type="Proteomes" id="UP000475532"/>
    </source>
</evidence>
<dbReference type="PANTHER" id="PTHR35526:SF3">
    <property type="entry name" value="ANTI-SIGMA-F FACTOR RSBW"/>
    <property type="match status" value="1"/>
</dbReference>
<dbReference type="Proteomes" id="UP000475532">
    <property type="component" value="Unassembled WGS sequence"/>
</dbReference>
<dbReference type="InterPro" id="IPR050267">
    <property type="entry name" value="Anti-sigma-factor_SerPK"/>
</dbReference>
<evidence type="ECO:0000256" key="1">
    <source>
        <dbReference type="ARBA" id="ARBA00022527"/>
    </source>
</evidence>
<protein>
    <submittedName>
        <fullName evidence="3">ATP-binding protein</fullName>
    </submittedName>
</protein>
<organism evidence="3 4">
    <name type="scientific">Actinomadura bangladeshensis</name>
    <dbReference type="NCBI Taxonomy" id="453573"/>
    <lineage>
        <taxon>Bacteria</taxon>
        <taxon>Bacillati</taxon>
        <taxon>Actinomycetota</taxon>
        <taxon>Actinomycetes</taxon>
        <taxon>Streptosporangiales</taxon>
        <taxon>Thermomonosporaceae</taxon>
        <taxon>Actinomadura</taxon>
    </lineage>
</organism>
<evidence type="ECO:0000259" key="2">
    <source>
        <dbReference type="Pfam" id="PF13581"/>
    </source>
</evidence>
<keyword evidence="1" id="KW-0418">Kinase</keyword>
<dbReference type="SUPFAM" id="SSF55874">
    <property type="entry name" value="ATPase domain of HSP90 chaperone/DNA topoisomerase II/histidine kinase"/>
    <property type="match status" value="1"/>
</dbReference>
<keyword evidence="1" id="KW-0723">Serine/threonine-protein kinase</keyword>
<proteinExistence type="predicted"/>
<name>A0A6L9QQ94_9ACTN</name>
<dbReference type="GO" id="GO:0004674">
    <property type="term" value="F:protein serine/threonine kinase activity"/>
    <property type="evidence" value="ECO:0007669"/>
    <property type="project" value="UniProtKB-KW"/>
</dbReference>
<dbReference type="Gene3D" id="3.30.565.10">
    <property type="entry name" value="Histidine kinase-like ATPase, C-terminal domain"/>
    <property type="match status" value="1"/>
</dbReference>
<keyword evidence="1" id="KW-0808">Transferase</keyword>
<dbReference type="InterPro" id="IPR003594">
    <property type="entry name" value="HATPase_dom"/>
</dbReference>
<sequence>MAESPGSEREVISEQTDELVIEGTECAGLRLEAHGLPDERTARHARAAVREVLRNVGADEGDVDDAELAVGELAANAVSYAGGPYEIRFVIIAGRPAWCEVVDGDAGLFGIPEIFEKLQRTETPDCVPDEVPQESGHGLAIVHRISGGRCKAYPTVVSSTGRPGKAVAFALPGS</sequence>
<accession>A0A6L9QQ94</accession>
<dbReference type="AlphaFoldDB" id="A0A6L9QQ94"/>
<comment type="caution">
    <text evidence="3">The sequence shown here is derived from an EMBL/GenBank/DDBJ whole genome shotgun (WGS) entry which is preliminary data.</text>
</comment>
<dbReference type="PANTHER" id="PTHR35526">
    <property type="entry name" value="ANTI-SIGMA-F FACTOR RSBW-RELATED"/>
    <property type="match status" value="1"/>
</dbReference>
<keyword evidence="3" id="KW-0067">ATP-binding</keyword>
<keyword evidence="3" id="KW-0547">Nucleotide-binding</keyword>